<protein>
    <recommendedName>
        <fullName evidence="4">Outer membrane protein beta-barrel domain-containing protein</fullName>
    </recommendedName>
</protein>
<dbReference type="EMBL" id="NASZ01000006">
    <property type="protein sequence ID" value="MBD0724818.1"/>
    <property type="molecule type" value="Genomic_DNA"/>
</dbReference>
<organism evidence="2 3">
    <name type="scientific">Flavobacterium pokkalii</name>
    <dbReference type="NCBI Taxonomy" id="1940408"/>
    <lineage>
        <taxon>Bacteria</taxon>
        <taxon>Pseudomonadati</taxon>
        <taxon>Bacteroidota</taxon>
        <taxon>Flavobacteriia</taxon>
        <taxon>Flavobacteriales</taxon>
        <taxon>Flavobacteriaceae</taxon>
        <taxon>Flavobacterium</taxon>
    </lineage>
</organism>
<evidence type="ECO:0000256" key="1">
    <source>
        <dbReference type="SAM" id="SignalP"/>
    </source>
</evidence>
<gene>
    <name evidence="2" type="ORF">B6A10_06465</name>
</gene>
<evidence type="ECO:0008006" key="4">
    <source>
        <dbReference type="Google" id="ProtNLM"/>
    </source>
</evidence>
<keyword evidence="3" id="KW-1185">Reference proteome</keyword>
<dbReference type="Proteomes" id="UP000661715">
    <property type="component" value="Unassembled WGS sequence"/>
</dbReference>
<accession>A0ABR7URE7</accession>
<name>A0ABR7URE7_9FLAO</name>
<feature type="signal peptide" evidence="1">
    <location>
        <begin position="1"/>
        <end position="19"/>
    </location>
</feature>
<keyword evidence="1" id="KW-0732">Signal</keyword>
<comment type="caution">
    <text evidence="2">The sequence shown here is derived from an EMBL/GenBank/DDBJ whole genome shotgun (WGS) entry which is preliminary data.</text>
</comment>
<reference evidence="2 3" key="1">
    <citation type="journal article" date="2020" name="Microbiol. Res.">
        <title>Flavobacterium pokkalii sp. nov., a novel plant growth promoting native rhizobacteria isolated from pokkali rice grown in coastal saline affected agricultural regions of southern India, Kerala.</title>
        <authorList>
            <person name="Menon R.R."/>
            <person name="Kumari S."/>
            <person name="Viver T."/>
            <person name="Rameshkumar N."/>
        </authorList>
    </citation>
    <scope>NUCLEOTIDE SEQUENCE [LARGE SCALE GENOMIC DNA]</scope>
    <source>
        <strain evidence="2 3">L1I52</strain>
    </source>
</reference>
<dbReference type="RefSeq" id="WP_188220201.1">
    <property type="nucleotide sequence ID" value="NZ_NASZ01000006.1"/>
</dbReference>
<sequence length="447" mass="51332">MKKITLFMLFTLLSNICRAQVKPVDPEFYKRLLDREFTKILTGQNTNFGSYATFSTKDEIASLAGNIKIKDESSLNINLKGGVTEGLVPLVNGEDVNSNITLNLQFNLGLYKNLEKGIQSDATKRMNYEYSIDSLKIVIRKAKEELALAKKKTGLEIKQKQEKLGRLAKIDLNLIDDPKRRDIKKDSIEIQTKILTNDIAILEDKSKSLNQAEIDRQSKNLDDQLVKFNTARLEKLGLHSYNINWLSFYGRLNNKAFNLFNQTAAYEDQIKKINFNQLEFGLSYNIYNLKDNSRGTCYFAVGASYLLNDNFDDLTKKTLNDKQDISASPNSRSLIETKTVYLGEYKRNLSLLKANANLYWFPTLNQGVAFHIEPSLNTNFEEKIKFDNIVGVLVGFKNIEKDQNVINIELYYNMKDIFKKTKNEDDQFRDRSSIGLKLNFPITFKTL</sequence>
<evidence type="ECO:0000313" key="2">
    <source>
        <dbReference type="EMBL" id="MBD0724818.1"/>
    </source>
</evidence>
<feature type="chain" id="PRO_5046664810" description="Outer membrane protein beta-barrel domain-containing protein" evidence="1">
    <location>
        <begin position="20"/>
        <end position="447"/>
    </location>
</feature>
<proteinExistence type="predicted"/>
<evidence type="ECO:0000313" key="3">
    <source>
        <dbReference type="Proteomes" id="UP000661715"/>
    </source>
</evidence>